<organism evidence="1 2">
    <name type="scientific">Virgisporangium aurantiacum</name>
    <dbReference type="NCBI Taxonomy" id="175570"/>
    <lineage>
        <taxon>Bacteria</taxon>
        <taxon>Bacillati</taxon>
        <taxon>Actinomycetota</taxon>
        <taxon>Actinomycetes</taxon>
        <taxon>Micromonosporales</taxon>
        <taxon>Micromonosporaceae</taxon>
        <taxon>Virgisporangium</taxon>
    </lineage>
</organism>
<dbReference type="RefSeq" id="WP_204008208.1">
    <property type="nucleotide sequence ID" value="NZ_BOPG01000079.1"/>
</dbReference>
<dbReference type="Proteomes" id="UP000612585">
    <property type="component" value="Unassembled WGS sequence"/>
</dbReference>
<evidence type="ECO:0000313" key="1">
    <source>
        <dbReference type="EMBL" id="GIJ62520.1"/>
    </source>
</evidence>
<dbReference type="AlphaFoldDB" id="A0A8J3ZIF4"/>
<keyword evidence="2" id="KW-1185">Reference proteome</keyword>
<gene>
    <name evidence="1" type="ORF">Vau01_100360</name>
</gene>
<dbReference type="EMBL" id="BOPG01000079">
    <property type="protein sequence ID" value="GIJ62520.1"/>
    <property type="molecule type" value="Genomic_DNA"/>
</dbReference>
<evidence type="ECO:0000313" key="2">
    <source>
        <dbReference type="Proteomes" id="UP000612585"/>
    </source>
</evidence>
<reference evidence="1" key="1">
    <citation type="submission" date="2021-01" db="EMBL/GenBank/DDBJ databases">
        <title>Whole genome shotgun sequence of Virgisporangium aurantiacum NBRC 16421.</title>
        <authorList>
            <person name="Komaki H."/>
            <person name="Tamura T."/>
        </authorList>
    </citation>
    <scope>NUCLEOTIDE SEQUENCE</scope>
    <source>
        <strain evidence="1">NBRC 16421</strain>
    </source>
</reference>
<name>A0A8J3ZIF4_9ACTN</name>
<proteinExistence type="predicted"/>
<accession>A0A8J3ZIF4</accession>
<protein>
    <submittedName>
        <fullName evidence="1">Uncharacterized protein</fullName>
    </submittedName>
</protein>
<comment type="caution">
    <text evidence="1">The sequence shown here is derived from an EMBL/GenBank/DDBJ whole genome shotgun (WGS) entry which is preliminary data.</text>
</comment>
<sequence length="311" mass="33306">MPNEAIRRSTLCMASTDPGPTQGVVLRLEPHEIVDIGQNKEYACGGPGIRDDLVADGVVRGICSALRGQQPIKIPSNDIIGAVRNLTGNRNLKLTDLALGTRQGLKIGLEFDAGSRREFTSAMSLHTAPAAHWGVNIDPGLIEIAVLEKAKGRFAAGSPWVVTLDGPVTFTRDGFTASVLAVRPAMAGTPACALDFRVRIGAVVHLSAKRDFLDRVIIEQVMSTEEQKPWIGAAACFPWSVLFGHEVVPEPVPVPQDGVCRFRLGDLAMEFPVGDDILYATDVRGDDGLFILGSSDLLTPGGKQTIDRCMV</sequence>